<evidence type="ECO:0000256" key="6">
    <source>
        <dbReference type="ARBA" id="ARBA00022842"/>
    </source>
</evidence>
<dbReference type="RefSeq" id="WP_154543421.1">
    <property type="nucleotide sequence ID" value="NZ_VUMY01000003.1"/>
</dbReference>
<dbReference type="GO" id="GO:0090729">
    <property type="term" value="F:toxin activity"/>
    <property type="evidence" value="ECO:0007669"/>
    <property type="project" value="UniProtKB-KW"/>
</dbReference>
<keyword evidence="8" id="KW-0800">Toxin</keyword>
<feature type="binding site" evidence="8">
    <location>
        <position position="10"/>
    </location>
    <ligand>
        <name>Mg(2+)</name>
        <dbReference type="ChEBI" id="CHEBI:18420"/>
    </ligand>
</feature>
<comment type="caution">
    <text evidence="10">The sequence shown here is derived from an EMBL/GenBank/DDBJ whole genome shotgun (WGS) entry which is preliminary data.</text>
</comment>
<sequence length="144" mass="15826">MGRISMIILDTNIISERMTPNPDPRITHWAESIAGAEMALTAITVHEIRYGILRLGETRKSTDLAARWAVFRSLLSASQVLPFDEVAAEMTARIAVDCELRGISIPSHDAQIAGICLAHRASLATRNEKDFEAIAGLELINPYL</sequence>
<evidence type="ECO:0000256" key="5">
    <source>
        <dbReference type="ARBA" id="ARBA00022801"/>
    </source>
</evidence>
<dbReference type="EC" id="3.1.-.-" evidence="8"/>
<dbReference type="AlphaFoldDB" id="A0A7K0K0S8"/>
<proteinExistence type="inferred from homology"/>
<evidence type="ECO:0000256" key="4">
    <source>
        <dbReference type="ARBA" id="ARBA00022723"/>
    </source>
</evidence>
<evidence type="ECO:0000256" key="7">
    <source>
        <dbReference type="ARBA" id="ARBA00038093"/>
    </source>
</evidence>
<evidence type="ECO:0000313" key="11">
    <source>
        <dbReference type="Proteomes" id="UP000442535"/>
    </source>
</evidence>
<protein>
    <recommendedName>
        <fullName evidence="8">Ribonuclease VapC</fullName>
        <shortName evidence="8">RNase VapC</shortName>
        <ecNumber evidence="8">3.1.-.-</ecNumber>
    </recommendedName>
    <alternativeName>
        <fullName evidence="8">Toxin VapC</fullName>
    </alternativeName>
</protein>
<evidence type="ECO:0000259" key="9">
    <source>
        <dbReference type="Pfam" id="PF01850"/>
    </source>
</evidence>
<comment type="function">
    <text evidence="8">Toxic component of a toxin-antitoxin (TA) system. An RNase.</text>
</comment>
<feature type="domain" description="PIN" evidence="9">
    <location>
        <begin position="7"/>
        <end position="136"/>
    </location>
</feature>
<dbReference type="InterPro" id="IPR050556">
    <property type="entry name" value="Type_II_TA_system_RNase"/>
</dbReference>
<comment type="similarity">
    <text evidence="7 8">Belongs to the PINc/VapC protein family.</text>
</comment>
<dbReference type="HAMAP" id="MF_00265">
    <property type="entry name" value="VapC_Nob1"/>
    <property type="match status" value="1"/>
</dbReference>
<organism evidence="10 11">
    <name type="scientific">Mobiluncus porci</name>
    <dbReference type="NCBI Taxonomy" id="2652278"/>
    <lineage>
        <taxon>Bacteria</taxon>
        <taxon>Bacillati</taxon>
        <taxon>Actinomycetota</taxon>
        <taxon>Actinomycetes</taxon>
        <taxon>Actinomycetales</taxon>
        <taxon>Actinomycetaceae</taxon>
        <taxon>Mobiluncus</taxon>
    </lineage>
</organism>
<dbReference type="InterPro" id="IPR029060">
    <property type="entry name" value="PIN-like_dom_sf"/>
</dbReference>
<evidence type="ECO:0000256" key="3">
    <source>
        <dbReference type="ARBA" id="ARBA00022722"/>
    </source>
</evidence>
<dbReference type="Pfam" id="PF01850">
    <property type="entry name" value="PIN"/>
    <property type="match status" value="1"/>
</dbReference>
<dbReference type="Gene3D" id="3.40.50.1010">
    <property type="entry name" value="5'-nuclease"/>
    <property type="match status" value="1"/>
</dbReference>
<dbReference type="GO" id="GO:0016787">
    <property type="term" value="F:hydrolase activity"/>
    <property type="evidence" value="ECO:0007669"/>
    <property type="project" value="UniProtKB-KW"/>
</dbReference>
<keyword evidence="4 8" id="KW-0479">Metal-binding</keyword>
<reference evidence="10 11" key="1">
    <citation type="submission" date="2019-08" db="EMBL/GenBank/DDBJ databases">
        <title>In-depth cultivation of the pig gut microbiome towards novel bacterial diversity and tailored functional studies.</title>
        <authorList>
            <person name="Wylensek D."/>
            <person name="Hitch T.C.A."/>
            <person name="Clavel T."/>
        </authorList>
    </citation>
    <scope>NUCLEOTIDE SEQUENCE [LARGE SCALE GENOMIC DNA]</scope>
    <source>
        <strain evidence="10 11">RF-GAM-744-WT-7</strain>
    </source>
</reference>
<evidence type="ECO:0000256" key="8">
    <source>
        <dbReference type="HAMAP-Rule" id="MF_00265"/>
    </source>
</evidence>
<evidence type="ECO:0000313" key="10">
    <source>
        <dbReference type="EMBL" id="MST49093.1"/>
    </source>
</evidence>
<dbReference type="Proteomes" id="UP000442535">
    <property type="component" value="Unassembled WGS sequence"/>
</dbReference>
<dbReference type="CDD" id="cd18731">
    <property type="entry name" value="PIN_NgFitB-like"/>
    <property type="match status" value="1"/>
</dbReference>
<dbReference type="SUPFAM" id="SSF88723">
    <property type="entry name" value="PIN domain-like"/>
    <property type="match status" value="1"/>
</dbReference>
<feature type="binding site" evidence="8">
    <location>
        <position position="109"/>
    </location>
    <ligand>
        <name>Mg(2+)</name>
        <dbReference type="ChEBI" id="CHEBI:18420"/>
    </ligand>
</feature>
<comment type="cofactor">
    <cofactor evidence="1 8">
        <name>Mg(2+)</name>
        <dbReference type="ChEBI" id="CHEBI:18420"/>
    </cofactor>
</comment>
<keyword evidence="2 8" id="KW-1277">Toxin-antitoxin system</keyword>
<keyword evidence="3 8" id="KW-0540">Nuclease</keyword>
<dbReference type="EMBL" id="VUMY01000003">
    <property type="protein sequence ID" value="MST49093.1"/>
    <property type="molecule type" value="Genomic_DNA"/>
</dbReference>
<evidence type="ECO:0000256" key="2">
    <source>
        <dbReference type="ARBA" id="ARBA00022649"/>
    </source>
</evidence>
<evidence type="ECO:0000256" key="1">
    <source>
        <dbReference type="ARBA" id="ARBA00001946"/>
    </source>
</evidence>
<name>A0A7K0K0S8_9ACTO</name>
<keyword evidence="6 8" id="KW-0460">Magnesium</keyword>
<dbReference type="InterPro" id="IPR022907">
    <property type="entry name" value="VapC_family"/>
</dbReference>
<dbReference type="InterPro" id="IPR002716">
    <property type="entry name" value="PIN_dom"/>
</dbReference>
<keyword evidence="11" id="KW-1185">Reference proteome</keyword>
<dbReference type="GO" id="GO:0004540">
    <property type="term" value="F:RNA nuclease activity"/>
    <property type="evidence" value="ECO:0007669"/>
    <property type="project" value="InterPro"/>
</dbReference>
<dbReference type="GO" id="GO:0000287">
    <property type="term" value="F:magnesium ion binding"/>
    <property type="evidence" value="ECO:0007669"/>
    <property type="project" value="UniProtKB-UniRule"/>
</dbReference>
<accession>A0A7K0K0S8</accession>
<keyword evidence="5 8" id="KW-0378">Hydrolase</keyword>
<dbReference type="PANTHER" id="PTHR33653">
    <property type="entry name" value="RIBONUCLEASE VAPC2"/>
    <property type="match status" value="1"/>
</dbReference>
<dbReference type="PANTHER" id="PTHR33653:SF1">
    <property type="entry name" value="RIBONUCLEASE VAPC2"/>
    <property type="match status" value="1"/>
</dbReference>
<gene>
    <name evidence="8" type="primary">vapC</name>
    <name evidence="10" type="ORF">FYJ63_02325</name>
</gene>